<reference evidence="10 11" key="1">
    <citation type="journal article" date="2019" name="Int. J. Syst. Evol. Microbiol.">
        <title>The Global Catalogue of Microorganisms (GCM) 10K type strain sequencing project: providing services to taxonomists for standard genome sequencing and annotation.</title>
        <authorList>
            <consortium name="The Broad Institute Genomics Platform"/>
            <consortium name="The Broad Institute Genome Sequencing Center for Infectious Disease"/>
            <person name="Wu L."/>
            <person name="Ma J."/>
        </authorList>
    </citation>
    <scope>NUCLEOTIDE SEQUENCE [LARGE SCALE GENOMIC DNA]</scope>
    <source>
        <strain evidence="10 11">JCM 16034</strain>
    </source>
</reference>
<dbReference type="SMART" id="SM00487">
    <property type="entry name" value="DEXDc"/>
    <property type="match status" value="1"/>
</dbReference>
<dbReference type="InterPro" id="IPR036388">
    <property type="entry name" value="WH-like_DNA-bd_sf"/>
</dbReference>
<gene>
    <name evidence="10" type="ORF">GCM10009849_04280</name>
</gene>
<evidence type="ECO:0000259" key="8">
    <source>
        <dbReference type="PROSITE" id="PS51192"/>
    </source>
</evidence>
<dbReference type="GO" id="GO:0004386">
    <property type="term" value="F:helicase activity"/>
    <property type="evidence" value="ECO:0007669"/>
    <property type="project" value="UniProtKB-KW"/>
</dbReference>
<dbReference type="InterPro" id="IPR027417">
    <property type="entry name" value="P-loop_NTPase"/>
</dbReference>
<dbReference type="PROSITE" id="PS51192">
    <property type="entry name" value="HELICASE_ATP_BIND_1"/>
    <property type="match status" value="1"/>
</dbReference>
<protein>
    <recommendedName>
        <fullName evidence="5">ATP-dependent DNA helicase RecQ</fullName>
    </recommendedName>
    <alternativeName>
        <fullName evidence="6">DNA 3'-5' helicase RecQ</fullName>
    </alternativeName>
</protein>
<evidence type="ECO:0000259" key="9">
    <source>
        <dbReference type="PROSITE" id="PS51194"/>
    </source>
</evidence>
<feature type="region of interest" description="Disordered" evidence="7">
    <location>
        <begin position="521"/>
        <end position="540"/>
    </location>
</feature>
<comment type="caution">
    <text evidence="10">The sequence shown here is derived from an EMBL/GenBank/DDBJ whole genome shotgun (WGS) entry which is preliminary data.</text>
</comment>
<dbReference type="PANTHER" id="PTHR13710:SF84">
    <property type="entry name" value="ATP-DEPENDENT DNA HELICASE RECS-RELATED"/>
    <property type="match status" value="1"/>
</dbReference>
<dbReference type="Gene3D" id="3.40.50.300">
    <property type="entry name" value="P-loop containing nucleotide triphosphate hydrolases"/>
    <property type="match status" value="2"/>
</dbReference>
<evidence type="ECO:0000256" key="6">
    <source>
        <dbReference type="ARBA" id="ARBA00044550"/>
    </source>
</evidence>
<dbReference type="PANTHER" id="PTHR13710">
    <property type="entry name" value="DNA HELICASE RECQ FAMILY MEMBER"/>
    <property type="match status" value="1"/>
</dbReference>
<dbReference type="Gene3D" id="1.10.10.10">
    <property type="entry name" value="Winged helix-like DNA-binding domain superfamily/Winged helix DNA-binding domain"/>
    <property type="match status" value="1"/>
</dbReference>
<keyword evidence="3 10" id="KW-0347">Helicase</keyword>
<dbReference type="InterPro" id="IPR001650">
    <property type="entry name" value="Helicase_C-like"/>
</dbReference>
<dbReference type="SUPFAM" id="SSF52540">
    <property type="entry name" value="P-loop containing nucleoside triphosphate hydrolases"/>
    <property type="match status" value="1"/>
</dbReference>
<dbReference type="InterPro" id="IPR004589">
    <property type="entry name" value="DNA_helicase_ATP-dep_RecQ"/>
</dbReference>
<dbReference type="Pfam" id="PF00271">
    <property type="entry name" value="Helicase_C"/>
    <property type="match status" value="1"/>
</dbReference>
<evidence type="ECO:0000256" key="4">
    <source>
        <dbReference type="ARBA" id="ARBA00022840"/>
    </source>
</evidence>
<accession>A0ABN3BJT4</accession>
<dbReference type="EMBL" id="BAAAQW010000002">
    <property type="protein sequence ID" value="GAA2197001.1"/>
    <property type="molecule type" value="Genomic_DNA"/>
</dbReference>
<evidence type="ECO:0000313" key="11">
    <source>
        <dbReference type="Proteomes" id="UP001500432"/>
    </source>
</evidence>
<dbReference type="InterPro" id="IPR011545">
    <property type="entry name" value="DEAD/DEAH_box_helicase_dom"/>
</dbReference>
<evidence type="ECO:0000256" key="2">
    <source>
        <dbReference type="ARBA" id="ARBA00022801"/>
    </source>
</evidence>
<dbReference type="PROSITE" id="PS51194">
    <property type="entry name" value="HELICASE_CTER"/>
    <property type="match status" value="1"/>
</dbReference>
<feature type="domain" description="Helicase C-terminal" evidence="9">
    <location>
        <begin position="266"/>
        <end position="411"/>
    </location>
</feature>
<organism evidence="10 11">
    <name type="scientific">Sinomonas flava</name>
    <dbReference type="NCBI Taxonomy" id="496857"/>
    <lineage>
        <taxon>Bacteria</taxon>
        <taxon>Bacillati</taxon>
        <taxon>Actinomycetota</taxon>
        <taxon>Actinomycetes</taxon>
        <taxon>Micrococcales</taxon>
        <taxon>Micrococcaceae</taxon>
        <taxon>Sinomonas</taxon>
    </lineage>
</organism>
<keyword evidence="1" id="KW-0547">Nucleotide-binding</keyword>
<keyword evidence="2" id="KW-0378">Hydrolase</keyword>
<dbReference type="Proteomes" id="UP001500432">
    <property type="component" value="Unassembled WGS sequence"/>
</dbReference>
<dbReference type="InterPro" id="IPR032284">
    <property type="entry name" value="RecQ_Zn-bd"/>
</dbReference>
<evidence type="ECO:0000313" key="10">
    <source>
        <dbReference type="EMBL" id="GAA2197001.1"/>
    </source>
</evidence>
<dbReference type="CDD" id="cd17920">
    <property type="entry name" value="DEXHc_RecQ"/>
    <property type="match status" value="1"/>
</dbReference>
<dbReference type="SMART" id="SM00490">
    <property type="entry name" value="HELICc"/>
    <property type="match status" value="1"/>
</dbReference>
<proteinExistence type="predicted"/>
<evidence type="ECO:0000256" key="1">
    <source>
        <dbReference type="ARBA" id="ARBA00022741"/>
    </source>
</evidence>
<dbReference type="Pfam" id="PF16124">
    <property type="entry name" value="RecQ_Zn_bind"/>
    <property type="match status" value="1"/>
</dbReference>
<keyword evidence="11" id="KW-1185">Reference proteome</keyword>
<name>A0ABN3BJT4_9MICC</name>
<dbReference type="Pfam" id="PF00270">
    <property type="entry name" value="DEAD"/>
    <property type="match status" value="1"/>
</dbReference>
<dbReference type="InterPro" id="IPR014001">
    <property type="entry name" value="Helicase_ATP-bd"/>
</dbReference>
<evidence type="ECO:0000256" key="7">
    <source>
        <dbReference type="SAM" id="MobiDB-lite"/>
    </source>
</evidence>
<dbReference type="NCBIfam" id="TIGR00614">
    <property type="entry name" value="recQ_fam"/>
    <property type="match status" value="1"/>
</dbReference>
<evidence type="ECO:0000256" key="3">
    <source>
        <dbReference type="ARBA" id="ARBA00022806"/>
    </source>
</evidence>
<keyword evidence="4" id="KW-0067">ATP-binding</keyword>
<evidence type="ECO:0000256" key="5">
    <source>
        <dbReference type="ARBA" id="ARBA00044535"/>
    </source>
</evidence>
<feature type="domain" description="Helicase ATP-binding" evidence="8">
    <location>
        <begin position="69"/>
        <end position="239"/>
    </location>
</feature>
<feature type="region of interest" description="Disordered" evidence="7">
    <location>
        <begin position="23"/>
        <end position="47"/>
    </location>
</feature>
<sequence>MWAAHDGAGLALAGADNRVRRLPSFPLPPRRVGASTMTENQPPTDDELRRTAAGRFGFDEWREGQFEAVQAAATGRDVLAVMPTGHGKSAVYQVPAAALDAVTVVVSPLIALQRDQVDALNETLGAGRAVALNSTLGARAERRAWEALEDGEARFVFLAPEQIAREDTLARLAGLRPDLFVVDEAHCISAWGHDFRPDYLTLGGAVERLGHPTTVALTATASPQTRAEIVAKLGLVDPLVLVQSFDRPNLTLRVTRHATDGEKRAAVLDEVAELGGPGLVYAATRRASEDYADALAQRGLRAEAYHSGRRAADRASVHARFLGNELDVVVATTAFGMGIDKPDVRFVVHADIPDSLDSYYQEIGRAGRDGYPALAVLHYRSEDLGLQRFFAGGSVAEGHLAAVFDAVRGAGPARPTALRSETGLSARAQSRALALLEASGAVRGGRHGFQAVDGVGRPDAVERAVAEEDARRRVDTSRVEMARGYAETDLCRRQWLLNYFGEDAPAWCGNCDRCEETGSREQAREREDATPGGWSMQDPVRHRDWGPGLVMGVEPDRITVLFDSVGYRELALAAIEDNEGLLVRGGASD</sequence>